<protein>
    <recommendedName>
        <fullName evidence="4">Protein involved in detoxification of methylglyoxal</fullName>
    </recommendedName>
</protein>
<accession>A0ABC9NM24</accession>
<name>A0ABC9NM24_ESCAT</name>
<comment type="caution">
    <text evidence="2">The sequence shown here is derived from an EMBL/GenBank/DDBJ whole genome shotgun (WGS) entry which is preliminary data.</text>
</comment>
<keyword evidence="1" id="KW-0732">Signal</keyword>
<sequence length="116" mass="12768">MLKARICGWILLLPLFVLSLPAQSELRCVANAVDIRPLFSAVTTEDRKRIEGTINNSVNLATFDLSATDWTVHRGDLVVDGDIESDGKLIVLGNLTIKGDLSTDSLIEPWVMLPTY</sequence>
<organism evidence="2 3">
    <name type="scientific">Escherichia albertii (strain TW07627)</name>
    <dbReference type="NCBI Taxonomy" id="502347"/>
    <lineage>
        <taxon>Bacteria</taxon>
        <taxon>Pseudomonadati</taxon>
        <taxon>Pseudomonadota</taxon>
        <taxon>Gammaproteobacteria</taxon>
        <taxon>Enterobacterales</taxon>
        <taxon>Enterobacteriaceae</taxon>
        <taxon>Escherichia</taxon>
    </lineage>
</organism>
<evidence type="ECO:0000313" key="2">
    <source>
        <dbReference type="EMBL" id="EDS91299.1"/>
    </source>
</evidence>
<gene>
    <name evidence="2" type="ORF">ESCAB7627_2729</name>
</gene>
<dbReference type="Proteomes" id="UP000003042">
    <property type="component" value="Unassembled WGS sequence"/>
</dbReference>
<dbReference type="AlphaFoldDB" id="A0ABC9NM24"/>
<dbReference type="EMBL" id="ABKX01000007">
    <property type="protein sequence ID" value="EDS91299.1"/>
    <property type="molecule type" value="Genomic_DNA"/>
</dbReference>
<evidence type="ECO:0000313" key="3">
    <source>
        <dbReference type="Proteomes" id="UP000003042"/>
    </source>
</evidence>
<evidence type="ECO:0000256" key="1">
    <source>
        <dbReference type="SAM" id="SignalP"/>
    </source>
</evidence>
<feature type="chain" id="PRO_5044824686" description="Protein involved in detoxification of methylglyoxal" evidence="1">
    <location>
        <begin position="25"/>
        <end position="116"/>
    </location>
</feature>
<feature type="signal peptide" evidence="1">
    <location>
        <begin position="1"/>
        <end position="24"/>
    </location>
</feature>
<reference evidence="2 3" key="1">
    <citation type="submission" date="2008-02" db="EMBL/GenBank/DDBJ databases">
        <title>Annotation of Escherichia albertii TW07627.</title>
        <authorList>
            <person name="Sutton G."/>
            <person name="Whittam T.S."/>
            <person name="Sebastian Y."/>
        </authorList>
    </citation>
    <scope>NUCLEOTIDE SEQUENCE [LARGE SCALE GENOMIC DNA]</scope>
    <source>
        <strain evidence="2 3">TW07627</strain>
    </source>
</reference>
<evidence type="ECO:0008006" key="4">
    <source>
        <dbReference type="Google" id="ProtNLM"/>
    </source>
</evidence>
<proteinExistence type="predicted"/>